<keyword evidence="3" id="KW-1185">Reference proteome</keyword>
<dbReference type="AlphaFoldDB" id="A0A7V8NPY8"/>
<evidence type="ECO:0000259" key="1">
    <source>
        <dbReference type="Pfam" id="PF20094"/>
    </source>
</evidence>
<dbReference type="NCBIfam" id="TIGR04514">
    <property type="entry name" value="GWxTD_dom"/>
    <property type="match status" value="1"/>
</dbReference>
<proteinExistence type="predicted"/>
<evidence type="ECO:0000313" key="2">
    <source>
        <dbReference type="EMBL" id="MBA0085221.1"/>
    </source>
</evidence>
<feature type="domain" description="GWxTD" evidence="1">
    <location>
        <begin position="28"/>
        <end position="119"/>
    </location>
</feature>
<accession>A0A7V8NPY8</accession>
<organism evidence="2 3">
    <name type="scientific">Candidatus Acidiferrum panamense</name>
    <dbReference type="NCBI Taxonomy" id="2741543"/>
    <lineage>
        <taxon>Bacteria</taxon>
        <taxon>Pseudomonadati</taxon>
        <taxon>Acidobacteriota</taxon>
        <taxon>Terriglobia</taxon>
        <taxon>Candidatus Acidiferrales</taxon>
        <taxon>Candidatus Acidiferrum</taxon>
    </lineage>
</organism>
<sequence length="418" mass="47419">MPTAKKIDKAAKRKMKQTLKELDSAYKQWLNEDVIYIITPDERNAFLQLQTNEEREQFIEQFWLRRSSNPDLPDNDFKEEHYRRIAYANEHYASGIPGWKTDRGRMYIMWGPPDEVESHPTGGTYDRPMEEGGGSTSTYPWETWRWRYLEGIGENIILEFVDPSGSGEYHLTMDPSEKDALLHVPGAGLSLLESMGMATKADRFTRSDGTNLPTALGGTPASMDEFNRLELYAKVQKPPEVKFKDLEALVTSRIVRDQLHFIYRTDFLKVTDDTVLVPITIQVPNSQLSFQAKEGIHTATMNIFARVSTLTGRIVTTFEAPVSKDFPDSLFQQSMKLQSIYQNAVPLRPGLYRLDLVIKDVQSGNIGVVNTRLAVPRYQDDKLEASSLILADQIEHVPAKQIGAGQFVLGSSKVRPRL</sequence>
<reference evidence="2" key="1">
    <citation type="submission" date="2020-06" db="EMBL/GenBank/DDBJ databases">
        <title>Legume-microbial interactions unlock mineral nutrients during tropical forest succession.</title>
        <authorList>
            <person name="Epihov D.Z."/>
        </authorList>
    </citation>
    <scope>NUCLEOTIDE SEQUENCE [LARGE SCALE GENOMIC DNA]</scope>
    <source>
        <strain evidence="2">Pan2503</strain>
    </source>
</reference>
<protein>
    <submittedName>
        <fullName evidence="2">GWxTD domain-containing protein</fullName>
    </submittedName>
</protein>
<dbReference type="EMBL" id="JACDQQ010000916">
    <property type="protein sequence ID" value="MBA0085221.1"/>
    <property type="molecule type" value="Genomic_DNA"/>
</dbReference>
<name>A0A7V8NPY8_9BACT</name>
<comment type="caution">
    <text evidence="2">The sequence shown here is derived from an EMBL/GenBank/DDBJ whole genome shotgun (WGS) entry which is preliminary data.</text>
</comment>
<dbReference type="InterPro" id="IPR030959">
    <property type="entry name" value="GWxTD_dom"/>
</dbReference>
<dbReference type="Pfam" id="PF20094">
    <property type="entry name" value="GWxTD_dom"/>
    <property type="match status" value="1"/>
</dbReference>
<gene>
    <name evidence="2" type="ORF">HRJ53_09505</name>
</gene>
<evidence type="ECO:0000313" key="3">
    <source>
        <dbReference type="Proteomes" id="UP000567293"/>
    </source>
</evidence>
<dbReference type="Proteomes" id="UP000567293">
    <property type="component" value="Unassembled WGS sequence"/>
</dbReference>
<feature type="non-terminal residue" evidence="2">
    <location>
        <position position="418"/>
    </location>
</feature>